<gene>
    <name evidence="1" type="ORF">GCM10010347_61010</name>
</gene>
<dbReference type="Proteomes" id="UP000642673">
    <property type="component" value="Unassembled WGS sequence"/>
</dbReference>
<reference evidence="2" key="1">
    <citation type="journal article" date="2019" name="Int. J. Syst. Evol. Microbiol.">
        <title>The Global Catalogue of Microorganisms (GCM) 10K type strain sequencing project: providing services to taxonomists for standard genome sequencing and annotation.</title>
        <authorList>
            <consortium name="The Broad Institute Genomics Platform"/>
            <consortium name="The Broad Institute Genome Sequencing Center for Infectious Disease"/>
            <person name="Wu L."/>
            <person name="Ma J."/>
        </authorList>
    </citation>
    <scope>NUCLEOTIDE SEQUENCE [LARGE SCALE GENOMIC DNA]</scope>
    <source>
        <strain evidence="2">JCM 4738</strain>
    </source>
</reference>
<accession>A0ABQ3F4E2</accession>
<protein>
    <submittedName>
        <fullName evidence="1">Uncharacterized protein</fullName>
    </submittedName>
</protein>
<keyword evidence="2" id="KW-1185">Reference proteome</keyword>
<sequence length="115" mass="12938">MSAATRVAIRKLEEDRLWPGAVAAALAECRRHLNQPGRVLPDPMLGCDCCNPLVARDRLEDVLLWLPRGARDDLGRLVGRLDAEFDRRTVPLSPHLGLATPWGACGWWRQRFLES</sequence>
<dbReference type="EMBL" id="BMVP01000020">
    <property type="protein sequence ID" value="GHB81915.1"/>
    <property type="molecule type" value="Genomic_DNA"/>
</dbReference>
<name>A0ABQ3F4E2_9ACTN</name>
<evidence type="ECO:0000313" key="2">
    <source>
        <dbReference type="Proteomes" id="UP000642673"/>
    </source>
</evidence>
<comment type="caution">
    <text evidence="1">The sequence shown here is derived from an EMBL/GenBank/DDBJ whole genome shotgun (WGS) entry which is preliminary data.</text>
</comment>
<evidence type="ECO:0000313" key="1">
    <source>
        <dbReference type="EMBL" id="GHB81915.1"/>
    </source>
</evidence>
<proteinExistence type="predicted"/>
<organism evidence="1 2">
    <name type="scientific">Streptomyces cirratus</name>
    <dbReference type="NCBI Taxonomy" id="68187"/>
    <lineage>
        <taxon>Bacteria</taxon>
        <taxon>Bacillati</taxon>
        <taxon>Actinomycetota</taxon>
        <taxon>Actinomycetes</taxon>
        <taxon>Kitasatosporales</taxon>
        <taxon>Streptomycetaceae</taxon>
        <taxon>Streptomyces</taxon>
    </lineage>
</organism>